<dbReference type="EMBL" id="CADCTV010000298">
    <property type="protein sequence ID" value="CAA9314916.1"/>
    <property type="molecule type" value="Genomic_DNA"/>
</dbReference>
<accession>A0A6J4KUV9</accession>
<dbReference type="AlphaFoldDB" id="A0A6J4KUV9"/>
<reference evidence="2" key="1">
    <citation type="submission" date="2020-02" db="EMBL/GenBank/DDBJ databases">
        <authorList>
            <person name="Meier V. D."/>
        </authorList>
    </citation>
    <scope>NUCLEOTIDE SEQUENCE</scope>
    <source>
        <strain evidence="2">AVDCRST_MAG89</strain>
    </source>
</reference>
<protein>
    <submittedName>
        <fullName evidence="2">UPF0701 protein YloC</fullName>
    </submittedName>
</protein>
<feature type="region of interest" description="Disordered" evidence="1">
    <location>
        <begin position="1"/>
        <end position="37"/>
    </location>
</feature>
<organism evidence="2">
    <name type="scientific">uncultured Gemmatimonadota bacterium</name>
    <dbReference type="NCBI Taxonomy" id="203437"/>
    <lineage>
        <taxon>Bacteria</taxon>
        <taxon>Pseudomonadati</taxon>
        <taxon>Gemmatimonadota</taxon>
        <taxon>environmental samples</taxon>
    </lineage>
</organism>
<name>A0A6J4KUV9_9BACT</name>
<feature type="non-terminal residue" evidence="2">
    <location>
        <position position="297"/>
    </location>
</feature>
<feature type="compositionally biased region" description="Basic residues" evidence="1">
    <location>
        <begin position="72"/>
        <end position="82"/>
    </location>
</feature>
<feature type="compositionally biased region" description="Low complexity" evidence="1">
    <location>
        <begin position="155"/>
        <end position="164"/>
    </location>
</feature>
<feature type="compositionally biased region" description="Basic residues" evidence="1">
    <location>
        <begin position="119"/>
        <end position="154"/>
    </location>
</feature>
<proteinExistence type="predicted"/>
<evidence type="ECO:0000256" key="1">
    <source>
        <dbReference type="SAM" id="MobiDB-lite"/>
    </source>
</evidence>
<feature type="compositionally biased region" description="Low complexity" evidence="1">
    <location>
        <begin position="179"/>
        <end position="194"/>
    </location>
</feature>
<feature type="compositionally biased region" description="Low complexity" evidence="1">
    <location>
        <begin position="83"/>
        <end position="95"/>
    </location>
</feature>
<gene>
    <name evidence="2" type="ORF">AVDCRST_MAG89-1351</name>
</gene>
<feature type="region of interest" description="Disordered" evidence="1">
    <location>
        <begin position="55"/>
        <end position="297"/>
    </location>
</feature>
<feature type="non-terminal residue" evidence="2">
    <location>
        <position position="1"/>
    </location>
</feature>
<sequence>DPEHDGVRGGGAGDRGGYAARRNPDREPPAPQRKLSHTRFAGEVGAADARVAAHPAFARPRELRGAAGALGRGRRRGHRPGARRGAGAGVPVAVRRAADALRRGGRAGPGVAPSLQRRDRPRRRRRASRGARRRPAGRGGRRRARHHLHARRRGPAPVGRPGRPYLGDRDGAGRHRRAGAFAAVRRARPAARGGARAGGWRGRQRGPAGAGDRLPGRALGHQRGAGALSLAQRALPRADGGQPRGAGGQAPVVPRPGDAPRGQHHRLQGQPRGDRAPGGGHQGRGGAASRAGGERGV</sequence>
<evidence type="ECO:0000313" key="2">
    <source>
        <dbReference type="EMBL" id="CAA9314916.1"/>
    </source>
</evidence>
<feature type="compositionally biased region" description="Gly residues" evidence="1">
    <location>
        <begin position="276"/>
        <end position="286"/>
    </location>
</feature>